<gene>
    <name evidence="1" type="ORF">KIN20_035411</name>
</gene>
<organism evidence="1 2">
    <name type="scientific">Parelaphostrongylus tenuis</name>
    <name type="common">Meningeal worm</name>
    <dbReference type="NCBI Taxonomy" id="148309"/>
    <lineage>
        <taxon>Eukaryota</taxon>
        <taxon>Metazoa</taxon>
        <taxon>Ecdysozoa</taxon>
        <taxon>Nematoda</taxon>
        <taxon>Chromadorea</taxon>
        <taxon>Rhabditida</taxon>
        <taxon>Rhabditina</taxon>
        <taxon>Rhabditomorpha</taxon>
        <taxon>Strongyloidea</taxon>
        <taxon>Metastrongylidae</taxon>
        <taxon>Parelaphostrongylus</taxon>
    </lineage>
</organism>
<reference evidence="1" key="1">
    <citation type="submission" date="2021-06" db="EMBL/GenBank/DDBJ databases">
        <title>Parelaphostrongylus tenuis whole genome reference sequence.</title>
        <authorList>
            <person name="Garwood T.J."/>
            <person name="Larsen P.A."/>
            <person name="Fountain-Jones N.M."/>
            <person name="Garbe J.R."/>
            <person name="Macchietto M.G."/>
            <person name="Kania S.A."/>
            <person name="Gerhold R.W."/>
            <person name="Richards J.E."/>
            <person name="Wolf T.M."/>
        </authorList>
    </citation>
    <scope>NUCLEOTIDE SEQUENCE</scope>
    <source>
        <strain evidence="1">MNPRO001-30</strain>
        <tissue evidence="1">Meninges</tissue>
    </source>
</reference>
<accession>A0AAD5RBL6</accession>
<evidence type="ECO:0000313" key="1">
    <source>
        <dbReference type="EMBL" id="KAJ1373081.1"/>
    </source>
</evidence>
<dbReference type="Proteomes" id="UP001196413">
    <property type="component" value="Unassembled WGS sequence"/>
</dbReference>
<comment type="caution">
    <text evidence="1">The sequence shown here is derived from an EMBL/GenBank/DDBJ whole genome shotgun (WGS) entry which is preliminary data.</text>
</comment>
<dbReference type="EMBL" id="JAHQIW010007224">
    <property type="protein sequence ID" value="KAJ1373081.1"/>
    <property type="molecule type" value="Genomic_DNA"/>
</dbReference>
<sequence>MVEDSSKKEDQTSHQTEILSCKCKVVISESGKLEHKNEDIADHYGRLNALASFEWHGSFTSRFS</sequence>
<keyword evidence="2" id="KW-1185">Reference proteome</keyword>
<protein>
    <submittedName>
        <fullName evidence="1">Uncharacterized protein</fullName>
    </submittedName>
</protein>
<dbReference type="AlphaFoldDB" id="A0AAD5RBL6"/>
<evidence type="ECO:0000313" key="2">
    <source>
        <dbReference type="Proteomes" id="UP001196413"/>
    </source>
</evidence>
<proteinExistence type="predicted"/>
<name>A0AAD5RBL6_PARTN</name>